<dbReference type="Pfam" id="PF10022">
    <property type="entry name" value="DUF2264"/>
    <property type="match status" value="1"/>
</dbReference>
<evidence type="ECO:0000313" key="4">
    <source>
        <dbReference type="EMBL" id="ORX36052.1"/>
    </source>
</evidence>
<feature type="domain" description="DUF2264" evidence="3">
    <location>
        <begin position="385"/>
        <end position="651"/>
    </location>
</feature>
<comment type="caution">
    <text evidence="4">The sequence shown here is derived from an EMBL/GenBank/DDBJ whole genome shotgun (WGS) entry which is preliminary data.</text>
</comment>
<proteinExistence type="predicted"/>
<evidence type="ECO:0000259" key="2">
    <source>
        <dbReference type="Pfam" id="PF10022"/>
    </source>
</evidence>
<dbReference type="EMBL" id="NBSH01000009">
    <property type="protein sequence ID" value="ORX36052.1"/>
    <property type="molecule type" value="Genomic_DNA"/>
</dbReference>
<accession>A0A1Y1UDF7</accession>
<gene>
    <name evidence="4" type="ORF">BD324DRAFT_581530</name>
</gene>
<keyword evidence="5" id="KW-1185">Reference proteome</keyword>
<dbReference type="OrthoDB" id="5150166at2759"/>
<evidence type="ECO:0000259" key="3">
    <source>
        <dbReference type="Pfam" id="PF20938"/>
    </source>
</evidence>
<dbReference type="Proteomes" id="UP000193218">
    <property type="component" value="Unassembled WGS sequence"/>
</dbReference>
<organism evidence="4 5">
    <name type="scientific">Kockovaella imperatae</name>
    <dbReference type="NCBI Taxonomy" id="4999"/>
    <lineage>
        <taxon>Eukaryota</taxon>
        <taxon>Fungi</taxon>
        <taxon>Dikarya</taxon>
        <taxon>Basidiomycota</taxon>
        <taxon>Agaricomycotina</taxon>
        <taxon>Tremellomycetes</taxon>
        <taxon>Tremellales</taxon>
        <taxon>Cuniculitremaceae</taxon>
        <taxon>Kockovaella</taxon>
    </lineage>
</organism>
<sequence>MVLLQPNAFVENAFKTREDVERGCIALLEPLKAHTSAGGALIDIGSTATHYDLRAVALETFARPIWGLTSLLVGGGHYEGVERWVRGLANGTDPKGPEYWGGAKAKDQRMVEMSPLSFAISMAPDVFFSGQSDEAKENISAFLQTCIGKPMPDTNWLWFRVFANLALRTIKSPHFNPEQMSRDLARLEEFQFPPHPPTGDSSGSGGWSNDGPEDVHQTDYYSSSFAIQFAQMTYAKLCAKTDPERSQKFIDRARQFVLDFVYYFNDDGAAIPFGRSMVYRFAVISTFSAMVLADVEPPAPLQWGHIKGLVLRHLRSWTGKTAIFRSDGTLNIGYGYDNMNMTENYNAPGSPYWCMKAFACLAAPPTHPFWSCSELPWPSDLFPLLKAIPDPHHIMCRHGNHTFLLSSGQQPHYAMRHGPSKYCKFAYSSVFGFSCATGDMDIAQTAGDSMLALKDATPGVENGDGETWRVRRKPIDAEIVGRGTPRVHLRSSWKPWKDVTVETWLLPPQADSPNWYLRVHRLRSDRPLLTSEGGWSTYGQGDDGRAVVQSFSGETSRGGEEQVGWARVTTQPGCVGILDLTKGQDKRKGILVQTDPQSNVIFSRSVLPSLQGTLEAGETWLITAVFGLPHTGEARYTEEWNKQPVVPDWIFS</sequence>
<dbReference type="AlphaFoldDB" id="A0A1Y1UDF7"/>
<dbReference type="PIRSF" id="PIRSF014753">
    <property type="entry name" value="UCP014753"/>
    <property type="match status" value="1"/>
</dbReference>
<dbReference type="InterPro" id="IPR049237">
    <property type="entry name" value="DUF2264_C"/>
</dbReference>
<feature type="region of interest" description="Disordered" evidence="1">
    <location>
        <begin position="190"/>
        <end position="213"/>
    </location>
</feature>
<protein>
    <submittedName>
        <fullName evidence="4">Uncharacterized protein</fullName>
    </submittedName>
</protein>
<feature type="domain" description="DUF2264" evidence="2">
    <location>
        <begin position="16"/>
        <end position="377"/>
    </location>
</feature>
<evidence type="ECO:0000256" key="1">
    <source>
        <dbReference type="SAM" id="MobiDB-lite"/>
    </source>
</evidence>
<dbReference type="InterPro" id="IPR049349">
    <property type="entry name" value="DUF2264_N"/>
</dbReference>
<dbReference type="GeneID" id="33555318"/>
<dbReference type="InParanoid" id="A0A1Y1UDF7"/>
<reference evidence="4 5" key="1">
    <citation type="submission" date="2017-03" db="EMBL/GenBank/DDBJ databases">
        <title>Widespread Adenine N6-methylation of Active Genes in Fungi.</title>
        <authorList>
            <consortium name="DOE Joint Genome Institute"/>
            <person name="Mondo S.J."/>
            <person name="Dannebaum R.O."/>
            <person name="Kuo R.C."/>
            <person name="Louie K.B."/>
            <person name="Bewick A.J."/>
            <person name="Labutti K."/>
            <person name="Haridas S."/>
            <person name="Kuo A."/>
            <person name="Salamov A."/>
            <person name="Ahrendt S.R."/>
            <person name="Lau R."/>
            <person name="Bowen B.P."/>
            <person name="Lipzen A."/>
            <person name="Sullivan W."/>
            <person name="Andreopoulos W.B."/>
            <person name="Clum A."/>
            <person name="Lindquist E."/>
            <person name="Daum C."/>
            <person name="Northen T.R."/>
            <person name="Ramamoorthy G."/>
            <person name="Schmitz R.J."/>
            <person name="Gryganskyi A."/>
            <person name="Culley D."/>
            <person name="Magnuson J."/>
            <person name="James T.Y."/>
            <person name="O'Malley M.A."/>
            <person name="Stajich J.E."/>
            <person name="Spatafora J.W."/>
            <person name="Visel A."/>
            <person name="Grigoriev I.V."/>
        </authorList>
    </citation>
    <scope>NUCLEOTIDE SEQUENCE [LARGE SCALE GENOMIC DNA]</scope>
    <source>
        <strain evidence="4 5">NRRL Y-17943</strain>
    </source>
</reference>
<dbReference type="PANTHER" id="PTHR35339">
    <property type="entry name" value="LINALOOL DEHYDRATASE_ISOMERASE DOMAIN-CONTAINING PROTEIN"/>
    <property type="match status" value="1"/>
</dbReference>
<dbReference type="PANTHER" id="PTHR35339:SF4">
    <property type="entry name" value="LINALOOL DEHYDRATASE_ISOMERASE DOMAIN-CONTAINING PROTEIN"/>
    <property type="match status" value="1"/>
</dbReference>
<dbReference type="RefSeq" id="XP_021870181.1">
    <property type="nucleotide sequence ID" value="XM_022013510.1"/>
</dbReference>
<name>A0A1Y1UDF7_9TREE</name>
<dbReference type="Pfam" id="PF20938">
    <property type="entry name" value="DUF2264_C"/>
    <property type="match status" value="1"/>
</dbReference>
<evidence type="ECO:0000313" key="5">
    <source>
        <dbReference type="Proteomes" id="UP000193218"/>
    </source>
</evidence>
<dbReference type="STRING" id="4999.A0A1Y1UDF7"/>
<dbReference type="InterPro" id="IPR016624">
    <property type="entry name" value="UCP014753"/>
</dbReference>